<dbReference type="RefSeq" id="WP_234975880.1">
    <property type="nucleotide sequence ID" value="NZ_FUYB01000014.1"/>
</dbReference>
<reference evidence="2 3" key="1">
    <citation type="submission" date="2017-02" db="EMBL/GenBank/DDBJ databases">
        <authorList>
            <person name="Peterson S.W."/>
        </authorList>
    </citation>
    <scope>NUCLEOTIDE SEQUENCE [LARGE SCALE GENOMIC DNA]</scope>
    <source>
        <strain evidence="2 3">ATCC 49788</strain>
    </source>
</reference>
<feature type="signal peptide" evidence="1">
    <location>
        <begin position="1"/>
        <end position="20"/>
    </location>
</feature>
<evidence type="ECO:0000256" key="1">
    <source>
        <dbReference type="SAM" id="SignalP"/>
    </source>
</evidence>
<evidence type="ECO:0000313" key="2">
    <source>
        <dbReference type="EMBL" id="SKA86167.1"/>
    </source>
</evidence>
<protein>
    <submittedName>
        <fullName evidence="2">Uncharacterized protein</fullName>
    </submittedName>
</protein>
<dbReference type="Proteomes" id="UP000190460">
    <property type="component" value="Unassembled WGS sequence"/>
</dbReference>
<feature type="chain" id="PRO_5013160032" evidence="1">
    <location>
        <begin position="21"/>
        <end position="302"/>
    </location>
</feature>
<proteinExistence type="predicted"/>
<accession>A0A1T4X9P0</accession>
<evidence type="ECO:0000313" key="3">
    <source>
        <dbReference type="Proteomes" id="UP000190460"/>
    </source>
</evidence>
<organism evidence="2 3">
    <name type="scientific">Thiothrix eikelboomii</name>
    <dbReference type="NCBI Taxonomy" id="92487"/>
    <lineage>
        <taxon>Bacteria</taxon>
        <taxon>Pseudomonadati</taxon>
        <taxon>Pseudomonadota</taxon>
        <taxon>Gammaproteobacteria</taxon>
        <taxon>Thiotrichales</taxon>
        <taxon>Thiotrichaceae</taxon>
        <taxon>Thiothrix</taxon>
    </lineage>
</organism>
<dbReference type="EMBL" id="FUYB01000014">
    <property type="protein sequence ID" value="SKA86167.1"/>
    <property type="molecule type" value="Genomic_DNA"/>
</dbReference>
<sequence length="302" mass="32637">MKQALLFPLLCLATTTQVYAAESACSFVSAAEIQAAFGKPVEISTDTAEICDYEKEGLSVRVMHLDYHDEEAAKQGFKTLFAGKNKLEGLGDEANSQRQGREMDKVSMRQGQEVLSISKMGGDYMDDGLQKLEGLLRQAANKLTNAATPTTTAIPAMTVDTACEAVIKASEAKLTQATWHMITEADGLKLEAIKLNDQFFMNAEGKWQPAPDLSHAERVAIGMMKDGTIKMTDCKAEGSDTLDGVEVMILSYHSDMVGMGAGTNQLYIGKADGLPYKSLAKTDKGGTSSQTIRYKEVVAPQL</sequence>
<dbReference type="AlphaFoldDB" id="A0A1T4X9P0"/>
<keyword evidence="3" id="KW-1185">Reference proteome</keyword>
<gene>
    <name evidence="2" type="ORF">SAMN02745130_02685</name>
</gene>
<name>A0A1T4X9P0_9GAMM</name>
<keyword evidence="1" id="KW-0732">Signal</keyword>